<reference evidence="1" key="1">
    <citation type="submission" date="2018-02" db="EMBL/GenBank/DDBJ databases">
        <title>Rhizophora mucronata_Transcriptome.</title>
        <authorList>
            <person name="Meera S.P."/>
            <person name="Sreeshan A."/>
            <person name="Augustine A."/>
        </authorList>
    </citation>
    <scope>NUCLEOTIDE SEQUENCE</scope>
    <source>
        <tissue evidence="1">Leaf</tissue>
    </source>
</reference>
<evidence type="ECO:0000313" key="1">
    <source>
        <dbReference type="EMBL" id="MBW93027.1"/>
    </source>
</evidence>
<keyword evidence="1" id="KW-0413">Isomerase</keyword>
<accession>A0A2P2JHU0</accession>
<dbReference type="EMBL" id="GGEC01012544">
    <property type="protein sequence ID" value="MBW93027.1"/>
    <property type="molecule type" value="Transcribed_RNA"/>
</dbReference>
<dbReference type="GO" id="GO:0016853">
    <property type="term" value="F:isomerase activity"/>
    <property type="evidence" value="ECO:0007669"/>
    <property type="project" value="UniProtKB-KW"/>
</dbReference>
<sequence>MGTLALPLNGKRRDGRIIQVYADGRELYELAFDLQSSHPCATEEVSFG</sequence>
<organism evidence="1">
    <name type="scientific">Rhizophora mucronata</name>
    <name type="common">Asiatic mangrove</name>
    <dbReference type="NCBI Taxonomy" id="61149"/>
    <lineage>
        <taxon>Eukaryota</taxon>
        <taxon>Viridiplantae</taxon>
        <taxon>Streptophyta</taxon>
        <taxon>Embryophyta</taxon>
        <taxon>Tracheophyta</taxon>
        <taxon>Spermatophyta</taxon>
        <taxon>Magnoliopsida</taxon>
        <taxon>eudicotyledons</taxon>
        <taxon>Gunneridae</taxon>
        <taxon>Pentapetalae</taxon>
        <taxon>rosids</taxon>
        <taxon>fabids</taxon>
        <taxon>Malpighiales</taxon>
        <taxon>Rhizophoraceae</taxon>
        <taxon>Rhizophora</taxon>
    </lineage>
</organism>
<name>A0A2P2JHU0_RHIMU</name>
<proteinExistence type="predicted"/>
<protein>
    <submittedName>
        <fullName evidence="1">Chalconeflavonone isomerase isoform X1</fullName>
    </submittedName>
</protein>
<dbReference type="AlphaFoldDB" id="A0A2P2JHU0"/>